<dbReference type="SUPFAM" id="SSF53474">
    <property type="entry name" value="alpha/beta-Hydrolases"/>
    <property type="match status" value="1"/>
</dbReference>
<keyword evidence="2" id="KW-0560">Oxidoreductase</keyword>
<dbReference type="PANTHER" id="PTHR43194:SF2">
    <property type="entry name" value="PEROXISOMAL MEMBRANE PROTEIN LPX1"/>
    <property type="match status" value="1"/>
</dbReference>
<accession>A0A7V8JNN0</accession>
<comment type="caution">
    <text evidence="2">The sequence shown here is derived from an EMBL/GenBank/DDBJ whole genome shotgun (WGS) entry which is preliminary data.</text>
</comment>
<dbReference type="Proteomes" id="UP000461670">
    <property type="component" value="Unassembled WGS sequence"/>
</dbReference>
<evidence type="ECO:0000313" key="2">
    <source>
        <dbReference type="EMBL" id="KAF1018377.1"/>
    </source>
</evidence>
<gene>
    <name evidence="2" type="primary">bpoC</name>
    <name evidence="2" type="ORF">GAK30_03700</name>
</gene>
<dbReference type="Pfam" id="PF00561">
    <property type="entry name" value="Abhydrolase_1"/>
    <property type="match status" value="1"/>
</dbReference>
<evidence type="ECO:0000313" key="3">
    <source>
        <dbReference type="Proteomes" id="UP000461670"/>
    </source>
</evidence>
<dbReference type="EMBL" id="WNDQ01000088">
    <property type="protein sequence ID" value="KAF1018377.1"/>
    <property type="molecule type" value="Genomic_DNA"/>
</dbReference>
<sequence length="236" mass="25022">MATPTSKNLILVPGLLCDALLWQPQIQGLAGEATCWVPDHTRHDSVAAIARAILDESPFETFALAGLSMGGYLSMEIVRQAPQRVERLALLDTTAAPDSEEAGDVRRGQMALWRESGVQPLVDAMMPRAVRAAAQGDASLRALIATMALNTGYAGFVRQQTAIMARIDSRPSLAAITCPTLVLCGREDVLTPPLAHSSMARAIAGARLVQVADAGHLSTLEQPVAVTAALRAWLHG</sequence>
<proteinExistence type="predicted"/>
<dbReference type="Gene3D" id="3.40.50.1820">
    <property type="entry name" value="alpha/beta hydrolase"/>
    <property type="match status" value="1"/>
</dbReference>
<name>A0A7V8JNN0_9BURK</name>
<dbReference type="GO" id="GO:0004601">
    <property type="term" value="F:peroxidase activity"/>
    <property type="evidence" value="ECO:0007669"/>
    <property type="project" value="UniProtKB-KW"/>
</dbReference>
<organism evidence="2 3">
    <name type="scientific">Paracidovorax wautersii</name>
    <dbReference type="NCBI Taxonomy" id="1177982"/>
    <lineage>
        <taxon>Bacteria</taxon>
        <taxon>Pseudomonadati</taxon>
        <taxon>Pseudomonadota</taxon>
        <taxon>Betaproteobacteria</taxon>
        <taxon>Burkholderiales</taxon>
        <taxon>Comamonadaceae</taxon>
        <taxon>Paracidovorax</taxon>
    </lineage>
</organism>
<dbReference type="InterPro" id="IPR050228">
    <property type="entry name" value="Carboxylesterase_BioH"/>
</dbReference>
<reference evidence="3" key="1">
    <citation type="journal article" date="2020" name="MBio">
        <title>Horizontal gene transfer to a defensive symbiont with a reduced genome amongst a multipartite beetle microbiome.</title>
        <authorList>
            <person name="Waterworth S.C."/>
            <person name="Florez L.V."/>
            <person name="Rees E.R."/>
            <person name="Hertweck C."/>
            <person name="Kaltenpoth M."/>
            <person name="Kwan J.C."/>
        </authorList>
    </citation>
    <scope>NUCLEOTIDE SEQUENCE [LARGE SCALE GENOMIC DNA]</scope>
</reference>
<protein>
    <submittedName>
        <fullName evidence="2">Putative non-heme bromoperoxidase BpoC</fullName>
    </submittedName>
</protein>
<keyword evidence="2" id="KW-0575">Peroxidase</keyword>
<dbReference type="InterPro" id="IPR029058">
    <property type="entry name" value="AB_hydrolase_fold"/>
</dbReference>
<feature type="domain" description="AB hydrolase-1" evidence="1">
    <location>
        <begin position="9"/>
        <end position="222"/>
    </location>
</feature>
<dbReference type="InterPro" id="IPR000073">
    <property type="entry name" value="AB_hydrolase_1"/>
</dbReference>
<dbReference type="AlphaFoldDB" id="A0A7V8JNN0"/>
<evidence type="ECO:0000259" key="1">
    <source>
        <dbReference type="Pfam" id="PF00561"/>
    </source>
</evidence>
<dbReference type="PRINTS" id="PR00111">
    <property type="entry name" value="ABHYDROLASE"/>
</dbReference>
<dbReference type="PANTHER" id="PTHR43194">
    <property type="entry name" value="HYDROLASE ALPHA/BETA FOLD FAMILY"/>
    <property type="match status" value="1"/>
</dbReference>